<reference evidence="3 4" key="1">
    <citation type="submission" date="2021-05" db="EMBL/GenBank/DDBJ databases">
        <title>Fusibacter ferrireducens sp. nov., an anaerobic, sulfur- and Fe-reducing bacterium isolated from the mangrove sediment.</title>
        <authorList>
            <person name="Qiu D."/>
        </authorList>
    </citation>
    <scope>NUCLEOTIDE SEQUENCE [LARGE SCALE GENOMIC DNA]</scope>
    <source>
        <strain evidence="3 4">DSM 12116</strain>
    </source>
</reference>
<feature type="domain" description="tRNA(Ile)-lysidine/2-thiocytidine synthase N-terminal" evidence="2">
    <location>
        <begin position="29"/>
        <end position="195"/>
    </location>
</feature>
<dbReference type="Gene3D" id="3.40.50.620">
    <property type="entry name" value="HUPs"/>
    <property type="match status" value="1"/>
</dbReference>
<keyword evidence="4" id="KW-1185">Reference proteome</keyword>
<protein>
    <submittedName>
        <fullName evidence="3">tRNA 2-thiocytidine biosynthesis protein TtcA</fullName>
    </submittedName>
</protein>
<dbReference type="RefSeq" id="WP_213235272.1">
    <property type="nucleotide sequence ID" value="NZ_JAHBCL010000003.1"/>
</dbReference>
<keyword evidence="1" id="KW-0808">Transferase</keyword>
<sequence>MQRWEQMLYMKQMRRTIDAYHLIEPGDRILVGLSGGKDSGLLFHALSELSRFSGYHFEVAALTVVHGMTESLDSLIQYGQKAERQIYLHQEAFANRLQASEADGFSACYTCARMRKGILKRFAKANAFNKIALGHTRDDFLETMLMNVMQHGRLAGIPPITREKSSEGAGVIIRPLLLVDEKSITKAVETLKLPIIKSTCPYSAEKARKTADDLIGKLEAVLPGFSEQWITALQNMDTTRLL</sequence>
<dbReference type="InterPro" id="IPR011063">
    <property type="entry name" value="TilS/TtcA_N"/>
</dbReference>
<dbReference type="PIRSF" id="PIRSF004976">
    <property type="entry name" value="ATPase_YdaO"/>
    <property type="match status" value="1"/>
</dbReference>
<dbReference type="EMBL" id="JAHBCL010000003">
    <property type="protein sequence ID" value="MBS7525482.1"/>
    <property type="molecule type" value="Genomic_DNA"/>
</dbReference>
<name>A0ABS5PN52_9FIRM</name>
<proteinExistence type="predicted"/>
<comment type="caution">
    <text evidence="3">The sequence shown here is derived from an EMBL/GenBank/DDBJ whole genome shotgun (WGS) entry which is preliminary data.</text>
</comment>
<gene>
    <name evidence="3" type="ORF">KHM83_02180</name>
</gene>
<dbReference type="InterPro" id="IPR035107">
    <property type="entry name" value="tRNA_thiolation_TtcA_Ctu1"/>
</dbReference>
<evidence type="ECO:0000259" key="2">
    <source>
        <dbReference type="Pfam" id="PF01171"/>
    </source>
</evidence>
<dbReference type="PANTHER" id="PTHR43686:SF1">
    <property type="entry name" value="AMINOTRAN_5 DOMAIN-CONTAINING PROTEIN"/>
    <property type="match status" value="1"/>
</dbReference>
<dbReference type="CDD" id="cd24138">
    <property type="entry name" value="TtcA-like"/>
    <property type="match status" value="1"/>
</dbReference>
<organism evidence="3 4">
    <name type="scientific">Fusibacter paucivorans</name>
    <dbReference type="NCBI Taxonomy" id="76009"/>
    <lineage>
        <taxon>Bacteria</taxon>
        <taxon>Bacillati</taxon>
        <taxon>Bacillota</taxon>
        <taxon>Clostridia</taxon>
        <taxon>Eubacteriales</taxon>
        <taxon>Eubacteriales Family XII. Incertae Sedis</taxon>
        <taxon>Fusibacter</taxon>
    </lineage>
</organism>
<dbReference type="Pfam" id="PF01171">
    <property type="entry name" value="ATP_bind_3"/>
    <property type="match status" value="1"/>
</dbReference>
<evidence type="ECO:0000256" key="1">
    <source>
        <dbReference type="ARBA" id="ARBA00022679"/>
    </source>
</evidence>
<dbReference type="PANTHER" id="PTHR43686">
    <property type="entry name" value="SULFURTRANSFERASE-RELATED"/>
    <property type="match status" value="1"/>
</dbReference>
<dbReference type="SUPFAM" id="SSF52402">
    <property type="entry name" value="Adenine nucleotide alpha hydrolases-like"/>
    <property type="match status" value="1"/>
</dbReference>
<evidence type="ECO:0000313" key="3">
    <source>
        <dbReference type="EMBL" id="MBS7525482.1"/>
    </source>
</evidence>
<evidence type="ECO:0000313" key="4">
    <source>
        <dbReference type="Proteomes" id="UP000746471"/>
    </source>
</evidence>
<dbReference type="InterPro" id="IPR014729">
    <property type="entry name" value="Rossmann-like_a/b/a_fold"/>
</dbReference>
<accession>A0ABS5PN52</accession>
<dbReference type="Proteomes" id="UP000746471">
    <property type="component" value="Unassembled WGS sequence"/>
</dbReference>